<keyword evidence="4" id="KW-1185">Reference proteome</keyword>
<comment type="caution">
    <text evidence="3">The sequence shown here is derived from an EMBL/GenBank/DDBJ whole genome shotgun (WGS) entry which is preliminary data.</text>
</comment>
<dbReference type="PANTHER" id="PTHR23500:SF357">
    <property type="entry name" value="IP12678P"/>
    <property type="match status" value="1"/>
</dbReference>
<dbReference type="InterPro" id="IPR045262">
    <property type="entry name" value="STP/PLT_plant"/>
</dbReference>
<accession>A0AA38CQR6</accession>
<protein>
    <submittedName>
        <fullName evidence="3">Uncharacterized protein</fullName>
    </submittedName>
</protein>
<comment type="similarity">
    <text evidence="1">Belongs to the major facilitator superfamily. Sugar transporter (TC 2.A.1.1) family.</text>
</comment>
<reference evidence="3 4" key="1">
    <citation type="journal article" date="2021" name="Nat. Plants">
        <title>The Taxus genome provides insights into paclitaxel biosynthesis.</title>
        <authorList>
            <person name="Xiong X."/>
            <person name="Gou J."/>
            <person name="Liao Q."/>
            <person name="Li Y."/>
            <person name="Zhou Q."/>
            <person name="Bi G."/>
            <person name="Li C."/>
            <person name="Du R."/>
            <person name="Wang X."/>
            <person name="Sun T."/>
            <person name="Guo L."/>
            <person name="Liang H."/>
            <person name="Lu P."/>
            <person name="Wu Y."/>
            <person name="Zhang Z."/>
            <person name="Ro D.K."/>
            <person name="Shang Y."/>
            <person name="Huang S."/>
            <person name="Yan J."/>
        </authorList>
    </citation>
    <scope>NUCLEOTIDE SEQUENCE [LARGE SCALE GENOMIC DNA]</scope>
    <source>
        <strain evidence="3">Ta-2019</strain>
    </source>
</reference>
<feature type="non-terminal residue" evidence="3">
    <location>
        <position position="124"/>
    </location>
</feature>
<gene>
    <name evidence="3" type="ORF">KI387_012396</name>
</gene>
<dbReference type="EMBL" id="JAHRHJ020000009">
    <property type="protein sequence ID" value="KAH9300813.1"/>
    <property type="molecule type" value="Genomic_DNA"/>
</dbReference>
<evidence type="ECO:0000313" key="4">
    <source>
        <dbReference type="Proteomes" id="UP000824469"/>
    </source>
</evidence>
<dbReference type="GO" id="GO:0015144">
    <property type="term" value="F:carbohydrate transmembrane transporter activity"/>
    <property type="evidence" value="ECO:0007669"/>
    <property type="project" value="InterPro"/>
</dbReference>
<name>A0AA38CQR6_TAXCH</name>
<sequence>EAKIPAAWFAVPVTPEVEFEAWITPYVIITGIIVPKRGLMFGYDVKISGGVTSMDDILEKFFPVVYCRKHELTGNENVYCKYENEGIQLFTSSLYLTRRSNNFAYNIDCFSWGQFALPYKIPPK</sequence>
<organism evidence="3 4">
    <name type="scientific">Taxus chinensis</name>
    <name type="common">Chinese yew</name>
    <name type="synonym">Taxus wallichiana var. chinensis</name>
    <dbReference type="NCBI Taxonomy" id="29808"/>
    <lineage>
        <taxon>Eukaryota</taxon>
        <taxon>Viridiplantae</taxon>
        <taxon>Streptophyta</taxon>
        <taxon>Embryophyta</taxon>
        <taxon>Tracheophyta</taxon>
        <taxon>Spermatophyta</taxon>
        <taxon>Pinopsida</taxon>
        <taxon>Pinidae</taxon>
        <taxon>Conifers II</taxon>
        <taxon>Cupressales</taxon>
        <taxon>Taxaceae</taxon>
        <taxon>Taxus</taxon>
    </lineage>
</organism>
<evidence type="ECO:0000313" key="3">
    <source>
        <dbReference type="EMBL" id="KAH9300813.1"/>
    </source>
</evidence>
<evidence type="ECO:0000256" key="1">
    <source>
        <dbReference type="ARBA" id="ARBA00010992"/>
    </source>
</evidence>
<proteinExistence type="inferred from homology"/>
<dbReference type="PANTHER" id="PTHR23500">
    <property type="entry name" value="SOLUTE CARRIER FAMILY 2, FACILITATED GLUCOSE TRANSPORTER"/>
    <property type="match status" value="1"/>
</dbReference>
<dbReference type="Proteomes" id="UP000824469">
    <property type="component" value="Unassembled WGS sequence"/>
</dbReference>
<feature type="non-terminal residue" evidence="3">
    <location>
        <position position="1"/>
    </location>
</feature>
<evidence type="ECO:0000256" key="2">
    <source>
        <dbReference type="ARBA" id="ARBA00022448"/>
    </source>
</evidence>
<keyword evidence="2" id="KW-0813">Transport</keyword>
<dbReference type="AlphaFoldDB" id="A0AA38CQR6"/>